<evidence type="ECO:0000256" key="3">
    <source>
        <dbReference type="ARBA" id="ARBA00022448"/>
    </source>
</evidence>
<dbReference type="Proteomes" id="UP000006790">
    <property type="component" value="Chromosome 8"/>
</dbReference>
<evidence type="ECO:0000256" key="4">
    <source>
        <dbReference type="ARBA" id="ARBA00022692"/>
    </source>
</evidence>
<dbReference type="EMBL" id="CP002504">
    <property type="protein sequence ID" value="AET41656.1"/>
    <property type="molecule type" value="Genomic_DNA"/>
</dbReference>
<keyword evidence="10" id="KW-0496">Mitochondrion</keyword>
<evidence type="ECO:0000256" key="13">
    <source>
        <dbReference type="ARBA" id="ARBA00073787"/>
    </source>
</evidence>
<keyword evidence="4 15" id="KW-0812">Transmembrane</keyword>
<dbReference type="FunFam" id="1.50.40.10:FF:000004">
    <property type="entry name" value="Calcium-binding mitochondrial carrier protein Aralar1"/>
    <property type="match status" value="1"/>
</dbReference>
<dbReference type="RefSeq" id="XP_003648473.1">
    <property type="nucleotide sequence ID" value="XM_003648425.1"/>
</dbReference>
<evidence type="ECO:0000313" key="17">
    <source>
        <dbReference type="Proteomes" id="UP000006790"/>
    </source>
</evidence>
<feature type="repeat" description="Solcar" evidence="15">
    <location>
        <begin position="521"/>
        <end position="607"/>
    </location>
</feature>
<dbReference type="GO" id="GO:0005743">
    <property type="term" value="C:mitochondrial inner membrane"/>
    <property type="evidence" value="ECO:0007669"/>
    <property type="project" value="UniProtKB-SubCell"/>
</dbReference>
<dbReference type="GO" id="GO:0015183">
    <property type="term" value="F:L-aspartate transmembrane transporter activity"/>
    <property type="evidence" value="ECO:0007669"/>
    <property type="project" value="EnsemblFungi"/>
</dbReference>
<keyword evidence="3" id="KW-0813">Transport</keyword>
<protein>
    <recommendedName>
        <fullName evidence="13">Mitochondrial aspartate-glutamate transporter AGC1</fullName>
    </recommendedName>
    <alternativeName>
        <fullName evidence="14">Aspartate-glutamate carrier 1</fullName>
    </alternativeName>
</protein>
<dbReference type="SUPFAM" id="SSF103506">
    <property type="entry name" value="Mitochondrial carrier"/>
    <property type="match status" value="1"/>
</dbReference>
<evidence type="ECO:0000256" key="6">
    <source>
        <dbReference type="ARBA" id="ARBA00022792"/>
    </source>
</evidence>
<comment type="similarity">
    <text evidence="2">Belongs to the mitochondrial carrier (TC 2.A.29) family.</text>
</comment>
<keyword evidence="5" id="KW-0677">Repeat</keyword>
<proteinExistence type="inferred from homology"/>
<keyword evidence="11 15" id="KW-0472">Membrane</keyword>
<keyword evidence="17" id="KW-1185">Reference proteome</keyword>
<dbReference type="KEGG" id="erc:Ecym_8386"/>
<evidence type="ECO:0000256" key="10">
    <source>
        <dbReference type="ARBA" id="ARBA00023128"/>
    </source>
</evidence>
<evidence type="ECO:0000256" key="2">
    <source>
        <dbReference type="ARBA" id="ARBA00006375"/>
    </source>
</evidence>
<dbReference type="InterPro" id="IPR051028">
    <property type="entry name" value="Mito_Solute_Carrier"/>
</dbReference>
<evidence type="ECO:0000256" key="14">
    <source>
        <dbReference type="ARBA" id="ARBA00082232"/>
    </source>
</evidence>
<dbReference type="HOGENOM" id="CLU_014931_1_0_1"/>
<dbReference type="InterPro" id="IPR018108">
    <property type="entry name" value="MCP_transmembrane"/>
</dbReference>
<keyword evidence="9" id="KW-1133">Transmembrane helix</keyword>
<name>G8JXT2_ERECY</name>
<evidence type="ECO:0000256" key="1">
    <source>
        <dbReference type="ARBA" id="ARBA00004448"/>
    </source>
</evidence>
<dbReference type="OMA" id="YYYKSCQ"/>
<evidence type="ECO:0000256" key="5">
    <source>
        <dbReference type="ARBA" id="ARBA00022737"/>
    </source>
</evidence>
<organism evidence="16 17">
    <name type="scientific">Eremothecium cymbalariae (strain CBS 270.75 / DBVPG 7215 / KCTC 17166 / NRRL Y-17582)</name>
    <name type="common">Yeast</name>
    <dbReference type="NCBI Taxonomy" id="931890"/>
    <lineage>
        <taxon>Eukaryota</taxon>
        <taxon>Fungi</taxon>
        <taxon>Dikarya</taxon>
        <taxon>Ascomycota</taxon>
        <taxon>Saccharomycotina</taxon>
        <taxon>Saccharomycetes</taxon>
        <taxon>Saccharomycetales</taxon>
        <taxon>Saccharomycetaceae</taxon>
        <taxon>Eremothecium</taxon>
    </lineage>
</organism>
<keyword evidence="6" id="KW-0999">Mitochondrion inner membrane</keyword>
<dbReference type="FunCoup" id="G8JXT2">
    <property type="interactions" value="16"/>
</dbReference>
<evidence type="ECO:0000256" key="11">
    <source>
        <dbReference type="ARBA" id="ARBA00023136"/>
    </source>
</evidence>
<dbReference type="PRINTS" id="PR00926">
    <property type="entry name" value="MITOCARRIER"/>
</dbReference>
<dbReference type="eggNOG" id="KOG0751">
    <property type="taxonomic scope" value="Eukaryota"/>
</dbReference>
<dbReference type="Gene3D" id="1.50.40.10">
    <property type="entry name" value="Mitochondrial carrier domain"/>
    <property type="match status" value="1"/>
</dbReference>
<evidence type="ECO:0000256" key="12">
    <source>
        <dbReference type="ARBA" id="ARBA00059916"/>
    </source>
</evidence>
<evidence type="ECO:0000313" key="16">
    <source>
        <dbReference type="EMBL" id="AET41656.1"/>
    </source>
</evidence>
<dbReference type="Pfam" id="PF00153">
    <property type="entry name" value="Mito_carr"/>
    <property type="match status" value="3"/>
</dbReference>
<dbReference type="GO" id="GO:1990816">
    <property type="term" value="C:vacuole-mitochondrion membrane contact site"/>
    <property type="evidence" value="ECO:0007669"/>
    <property type="project" value="EnsemblFungi"/>
</dbReference>
<dbReference type="PANTHER" id="PTHR45678:SF9">
    <property type="entry name" value="CALCIUM-BINDING MITOCHONDRIAL CARRIER PROTEIN ARALAR1"/>
    <property type="match status" value="1"/>
</dbReference>
<dbReference type="PROSITE" id="PS50920">
    <property type="entry name" value="SOLCAR"/>
    <property type="match status" value="3"/>
</dbReference>
<dbReference type="GO" id="GO:0015292">
    <property type="term" value="F:uniporter activity"/>
    <property type="evidence" value="ECO:0007669"/>
    <property type="project" value="EnsemblFungi"/>
</dbReference>
<feature type="repeat" description="Solcar" evidence="15">
    <location>
        <begin position="615"/>
        <end position="702"/>
    </location>
</feature>
<reference evidence="17" key="1">
    <citation type="journal article" date="2012" name="G3 (Bethesda)">
        <title>Pichia sorbitophila, an interspecies yeast hybrid reveals early steps of genome resolution following polyploidization.</title>
        <authorList>
            <person name="Leh Louis V."/>
            <person name="Despons L."/>
            <person name="Friedrich A."/>
            <person name="Martin T."/>
            <person name="Durrens P."/>
            <person name="Casaregola S."/>
            <person name="Neuveglise C."/>
            <person name="Fairhead C."/>
            <person name="Marck C."/>
            <person name="Cruz J.A."/>
            <person name="Straub M.L."/>
            <person name="Kugler V."/>
            <person name="Sacerdot C."/>
            <person name="Uzunov Z."/>
            <person name="Thierry A."/>
            <person name="Weiss S."/>
            <person name="Bleykasten C."/>
            <person name="De Montigny J."/>
            <person name="Jacques N."/>
            <person name="Jung P."/>
            <person name="Lemaire M."/>
            <person name="Mallet S."/>
            <person name="Morel G."/>
            <person name="Richard G.F."/>
            <person name="Sarkar A."/>
            <person name="Savel G."/>
            <person name="Schacherer J."/>
            <person name="Seret M.L."/>
            <person name="Talla E."/>
            <person name="Samson G."/>
            <person name="Jubin C."/>
            <person name="Poulain J."/>
            <person name="Vacherie B."/>
            <person name="Barbe V."/>
            <person name="Pelletier E."/>
            <person name="Sherman D.J."/>
            <person name="Westhof E."/>
            <person name="Weissenbach J."/>
            <person name="Baret P.V."/>
            <person name="Wincker P."/>
            <person name="Gaillardin C."/>
            <person name="Dujon B."/>
            <person name="Souciet J.L."/>
        </authorList>
    </citation>
    <scope>NUCLEOTIDE SEQUENCE [LARGE SCALE GENOMIC DNA]</scope>
    <source>
        <strain evidence="17">CBS 270.75 / DBVPG 7215 / KCTC 17166 / NRRL Y-17582</strain>
    </source>
</reference>
<comment type="subcellular location">
    <subcellularLocation>
        <location evidence="1">Mitochondrion inner membrane</location>
        <topology evidence="1">Multi-pass membrane protein</topology>
    </subcellularLocation>
</comment>
<accession>G8JXT2</accession>
<dbReference type="GO" id="GO:0005313">
    <property type="term" value="F:L-glutamate transmembrane transporter activity"/>
    <property type="evidence" value="ECO:0007669"/>
    <property type="project" value="EnsemblFungi"/>
</dbReference>
<keyword evidence="8" id="KW-0029">Amino-acid transport</keyword>
<dbReference type="GO" id="GO:0015297">
    <property type="term" value="F:antiporter activity"/>
    <property type="evidence" value="ECO:0007669"/>
    <property type="project" value="EnsemblFungi"/>
</dbReference>
<dbReference type="GO" id="GO:0043490">
    <property type="term" value="P:malate-aspartate shuttle"/>
    <property type="evidence" value="ECO:0007669"/>
    <property type="project" value="TreeGrafter"/>
</dbReference>
<sequence length="911" mass="105905">MELSNSNTAKKKQQLEIFKTYATPLRPNQRKAVTDSYVPDEGVCIGGNQQEAGSEDVLRFNDFVNLISNSRSLYSKFTDHSFNLNQIPNNLFGCIFFAIDENNKGYLNLNDWFYFNNILEYDNYHFIILYEFFRKFDAARRKPDRRVTKSINYGNKFLSFDELVLDLDQFKATLHLLHSCVVDPFIIKNKLFLDWNQFKWLKWYQFYPQGVLEHGPHLTLNSLITIIQNDIKSEKLLLGFSKLSQLNHRTNALTISKNQLVYLMKLFYSHKVPADVFNSLNLSNSRKIKCNNNHINYNVFRDLFYLFQNFDLLNQVLYRYAQVNNFCDREVRERFITRKDLLKFLNSEYNKVNNIVEFSPSQIALLFSIVGNSKKMNERSKKAEQQLQLEYHHRDSEIEHFIQHEYNGNHILTPQQMLSLDQFNRDYRDFDLDDRNPQQDHETERFSMSSLWEYLSFKNKDSSSVPTGVPWDDTSANELLTLEDIMKIVNPNYLNDLVHRMELMRIESASRNANLYFFPIFDSIYNFTLGSIAGCIGATVVYPIDMVKTRMQAQRAFSEYKNSFDCLMKILSREGLRGLYSGLGPQLIGVAPEKAIKLTVNDYMRSILAGRDRKLNLSSEIISGATAGACQVVFTNPLEIIKIRLQVKSEYVGDIARSNINAISVARQLGFLGLYKGVFACLLRDIPFSAIYFPTYARIKANLFEFDPTDSTKRSKLKTWHLLLSGGLAGMPAAFLTTPFDVIKTRLQIDPKKGESSYHGIFHAVRTILKEEGIKSFFKGGPARVLRSSPQFGFTLAAYEIFHNLFPMPIKDEGYDRRDNRLLNNITSPISNTMKSLFPTEKEKSANGVWNSRLYGPNTDPYDSYFLNYYYKSCQIGKTFMDLDYNFAQFDFKTYQRFHEELKKLDEDNSQ</sequence>
<feature type="repeat" description="Solcar" evidence="15">
    <location>
        <begin position="717"/>
        <end position="805"/>
    </location>
</feature>
<evidence type="ECO:0000256" key="15">
    <source>
        <dbReference type="PROSITE-ProRule" id="PRU00282"/>
    </source>
</evidence>
<dbReference type="STRING" id="931890.G8JXT2"/>
<dbReference type="GeneID" id="11470007"/>
<evidence type="ECO:0000256" key="7">
    <source>
        <dbReference type="ARBA" id="ARBA00022837"/>
    </source>
</evidence>
<evidence type="ECO:0000256" key="9">
    <source>
        <dbReference type="ARBA" id="ARBA00022989"/>
    </source>
</evidence>
<dbReference type="InterPro" id="IPR002067">
    <property type="entry name" value="MCP"/>
</dbReference>
<dbReference type="OrthoDB" id="2161at2759"/>
<comment type="function">
    <text evidence="12">Calcium-dependent mitochondrial aspartate and glutamate carrier. Transport of glutamate in mitochondria is required for mitochondrial transamination reactions and ornithine synthesis. Plays also a role in malate-aspartate NADH shuttle, which is critical for growth on acetate and fatty acids.</text>
</comment>
<dbReference type="InParanoid" id="G8JXT2"/>
<dbReference type="InterPro" id="IPR023395">
    <property type="entry name" value="MCP_dom_sf"/>
</dbReference>
<dbReference type="PANTHER" id="PTHR45678">
    <property type="entry name" value="MITOCHONDRIAL 2-OXODICARBOXYLATE CARRIER 1-RELATED"/>
    <property type="match status" value="1"/>
</dbReference>
<keyword evidence="7" id="KW-0106">Calcium</keyword>
<evidence type="ECO:0000256" key="8">
    <source>
        <dbReference type="ARBA" id="ARBA00022970"/>
    </source>
</evidence>
<dbReference type="AlphaFoldDB" id="G8JXT2"/>
<gene>
    <name evidence="16" type="ordered locus">Ecym_8386</name>
</gene>